<evidence type="ECO:0000313" key="3">
    <source>
        <dbReference type="Proteomes" id="UP000270757"/>
    </source>
</evidence>
<name>A0A3A5LJJ4_9GAMM</name>
<protein>
    <submittedName>
        <fullName evidence="2">Uncharacterized protein</fullName>
    </submittedName>
</protein>
<feature type="region of interest" description="Disordered" evidence="1">
    <location>
        <begin position="113"/>
        <end position="132"/>
    </location>
</feature>
<comment type="caution">
    <text evidence="2">The sequence shown here is derived from an EMBL/GenBank/DDBJ whole genome shotgun (WGS) entry which is preliminary data.</text>
</comment>
<accession>A0A3A5LJJ4</accession>
<evidence type="ECO:0000256" key="1">
    <source>
        <dbReference type="SAM" id="MobiDB-lite"/>
    </source>
</evidence>
<dbReference type="EMBL" id="QZWB01000003">
    <property type="protein sequence ID" value="RJT48232.1"/>
    <property type="molecule type" value="Genomic_DNA"/>
</dbReference>
<organism evidence="2 3">
    <name type="scientific">Legionella taurinensis</name>
    <dbReference type="NCBI Taxonomy" id="70611"/>
    <lineage>
        <taxon>Bacteria</taxon>
        <taxon>Pseudomonadati</taxon>
        <taxon>Pseudomonadota</taxon>
        <taxon>Gammaproteobacteria</taxon>
        <taxon>Legionellales</taxon>
        <taxon>Legionellaceae</taxon>
        <taxon>Legionella</taxon>
    </lineage>
</organism>
<gene>
    <name evidence="2" type="ORF">D6J04_03800</name>
</gene>
<dbReference type="RefSeq" id="WP_115300642.1">
    <property type="nucleotide sequence ID" value="NZ_CAAAIR010000002.1"/>
</dbReference>
<reference evidence="2 3" key="1">
    <citation type="submission" date="2018-09" db="EMBL/GenBank/DDBJ databases">
        <title>Draft genome sequences of Legionella taurinensis isolated from water samples.</title>
        <authorList>
            <person name="Chakeri A."/>
            <person name="Allerberger F."/>
            <person name="Kundi M."/>
            <person name="Ruppitsch W."/>
            <person name="Schmid D."/>
        </authorList>
    </citation>
    <scope>NUCLEOTIDE SEQUENCE [LARGE SCALE GENOMIC DNA]</scope>
    <source>
        <strain evidence="2 3">4570-18-6</strain>
    </source>
</reference>
<dbReference type="Proteomes" id="UP000270757">
    <property type="component" value="Unassembled WGS sequence"/>
</dbReference>
<dbReference type="AlphaFoldDB" id="A0A3A5LJJ4"/>
<evidence type="ECO:0000313" key="2">
    <source>
        <dbReference type="EMBL" id="RJT48232.1"/>
    </source>
</evidence>
<proteinExistence type="predicted"/>
<dbReference type="GeneID" id="48947155"/>
<sequence>MLSKFGMFKDYVSVNTVKTGLNSAALLASLYQLYSNPQEHTARFVFDFCTHGFTLLSMRENATDLEKSVALLFNSGQESSLIGSLLIGDKILPVPVQIADVGVHLLNILTAPLPNGNEENNEQEATVQAKMK</sequence>